<gene>
    <name evidence="2" type="ORF">V8G58_07810</name>
</gene>
<evidence type="ECO:0000313" key="2">
    <source>
        <dbReference type="EMBL" id="MFH6771839.1"/>
    </source>
</evidence>
<dbReference type="RefSeq" id="WP_344741038.1">
    <property type="nucleotide sequence ID" value="NZ_BAABAY010000002.1"/>
</dbReference>
<evidence type="ECO:0000313" key="3">
    <source>
        <dbReference type="Proteomes" id="UP001610100"/>
    </source>
</evidence>
<dbReference type="InterPro" id="IPR011042">
    <property type="entry name" value="6-blade_b-propeller_TolB-like"/>
</dbReference>
<protein>
    <submittedName>
        <fullName evidence="2">Transporter</fullName>
    </submittedName>
</protein>
<organism evidence="2 3">
    <name type="scientific">Gaetbulibacter aestuarii</name>
    <dbReference type="NCBI Taxonomy" id="1502358"/>
    <lineage>
        <taxon>Bacteria</taxon>
        <taxon>Pseudomonadati</taxon>
        <taxon>Bacteroidota</taxon>
        <taxon>Flavobacteriia</taxon>
        <taxon>Flavobacteriales</taxon>
        <taxon>Flavobacteriaceae</taxon>
        <taxon>Gaetbulibacter</taxon>
    </lineage>
</organism>
<dbReference type="Gene3D" id="2.120.10.30">
    <property type="entry name" value="TolB, C-terminal domain"/>
    <property type="match status" value="1"/>
</dbReference>
<comment type="similarity">
    <text evidence="1">Belongs to the TolB family.</text>
</comment>
<evidence type="ECO:0000256" key="1">
    <source>
        <dbReference type="ARBA" id="ARBA00009820"/>
    </source>
</evidence>
<dbReference type="EMBL" id="JBAWKB010000002">
    <property type="protein sequence ID" value="MFH6771839.1"/>
    <property type="molecule type" value="Genomic_DNA"/>
</dbReference>
<proteinExistence type="inferred from homology"/>
<comment type="caution">
    <text evidence="2">The sequence shown here is derived from an EMBL/GenBank/DDBJ whole genome shotgun (WGS) entry which is preliminary data.</text>
</comment>
<dbReference type="Pfam" id="PF07676">
    <property type="entry name" value="PD40"/>
    <property type="match status" value="4"/>
</dbReference>
<dbReference type="Proteomes" id="UP001610100">
    <property type="component" value="Unassembled WGS sequence"/>
</dbReference>
<sequence length="290" mass="32895">MFSQILSTLEVFHLETGEREIIYNDTTHFEAPNWSPDGSFLIFNSEGRLYRFDLETKTKDLIDTGHLNTLNNDHGFSPDGSEIVISAYNPPEDAEIPEQNWLTSKIYTLPVTGGLPKLITKNYPSFWHGWSPDGKTLAFTGRRQGDFNIYTIDINSKEEIQLTSAPGLDDGPEYSPNGKYIYYNSMQSGKMELWRMNSDGDNKLQLTNDSFSNWFPHPSPEGNSLVYIAYLEDQGADHPPMKNVALRLFNLKDKSIKTLCEFIGGQGSINVPSWSPDGKKFAFVSYKFME</sequence>
<dbReference type="PANTHER" id="PTHR36842:SF1">
    <property type="entry name" value="PROTEIN TOLB"/>
    <property type="match status" value="1"/>
</dbReference>
<accession>A0ABW7MYU9</accession>
<keyword evidence="3" id="KW-1185">Reference proteome</keyword>
<reference evidence="2 3" key="1">
    <citation type="submission" date="2024-02" db="EMBL/GenBank/DDBJ databases">
        <title>A Gaetbulibacter species isolated from tidal flats and genomic insights of their niches.</title>
        <authorList>
            <person name="Ye Y."/>
        </authorList>
    </citation>
    <scope>NUCLEOTIDE SEQUENCE [LARGE SCALE GENOMIC DNA]</scope>
    <source>
        <strain evidence="2 3">KYW382</strain>
    </source>
</reference>
<dbReference type="InterPro" id="IPR011659">
    <property type="entry name" value="WD40"/>
</dbReference>
<name>A0ABW7MYU9_9FLAO</name>
<dbReference type="SUPFAM" id="SSF82171">
    <property type="entry name" value="DPP6 N-terminal domain-like"/>
    <property type="match status" value="1"/>
</dbReference>
<dbReference type="PANTHER" id="PTHR36842">
    <property type="entry name" value="PROTEIN TOLB HOMOLOG"/>
    <property type="match status" value="1"/>
</dbReference>